<keyword evidence="3 4" id="KW-0408">Iron</keyword>
<feature type="signal peptide" evidence="5">
    <location>
        <begin position="1"/>
        <end position="24"/>
    </location>
</feature>
<dbReference type="GO" id="GO:0020037">
    <property type="term" value="F:heme binding"/>
    <property type="evidence" value="ECO:0007669"/>
    <property type="project" value="InterPro"/>
</dbReference>
<dbReference type="AlphaFoldDB" id="A0A378ITU9"/>
<dbReference type="SUPFAM" id="SSF46626">
    <property type="entry name" value="Cytochrome c"/>
    <property type="match status" value="1"/>
</dbReference>
<evidence type="ECO:0000259" key="6">
    <source>
        <dbReference type="PROSITE" id="PS51007"/>
    </source>
</evidence>
<dbReference type="PANTHER" id="PTHR40942:SF4">
    <property type="entry name" value="CYTOCHROME C5"/>
    <property type="match status" value="1"/>
</dbReference>
<proteinExistence type="predicted"/>
<evidence type="ECO:0000256" key="3">
    <source>
        <dbReference type="ARBA" id="ARBA00023004"/>
    </source>
</evidence>
<feature type="domain" description="Cytochrome c" evidence="6">
    <location>
        <begin position="38"/>
        <end position="119"/>
    </location>
</feature>
<evidence type="ECO:0000313" key="7">
    <source>
        <dbReference type="EMBL" id="STX38648.1"/>
    </source>
</evidence>
<dbReference type="PROSITE" id="PS51007">
    <property type="entry name" value="CYTC"/>
    <property type="match status" value="1"/>
</dbReference>
<keyword evidence="1 4" id="KW-0349">Heme</keyword>
<reference evidence="7 8" key="1">
    <citation type="submission" date="2018-06" db="EMBL/GenBank/DDBJ databases">
        <authorList>
            <consortium name="Pathogen Informatics"/>
            <person name="Doyle S."/>
        </authorList>
    </citation>
    <scope>NUCLEOTIDE SEQUENCE [LARGE SCALE GENOMIC DNA]</scope>
    <source>
        <strain evidence="7 8">NCTC11978</strain>
    </source>
</reference>
<evidence type="ECO:0000256" key="1">
    <source>
        <dbReference type="ARBA" id="ARBA00022617"/>
    </source>
</evidence>
<dbReference type="Gene3D" id="1.10.760.10">
    <property type="entry name" value="Cytochrome c-like domain"/>
    <property type="match status" value="1"/>
</dbReference>
<organism evidence="7 8">
    <name type="scientific">Legionella feeleii</name>
    <dbReference type="NCBI Taxonomy" id="453"/>
    <lineage>
        <taxon>Bacteria</taxon>
        <taxon>Pseudomonadati</taxon>
        <taxon>Pseudomonadota</taxon>
        <taxon>Gammaproteobacteria</taxon>
        <taxon>Legionellales</taxon>
        <taxon>Legionellaceae</taxon>
        <taxon>Legionella</taxon>
    </lineage>
</organism>
<gene>
    <name evidence="7" type="primary">cyc</name>
    <name evidence="7" type="ORF">NCTC11978_01835</name>
</gene>
<dbReference type="EMBL" id="UGNY01000001">
    <property type="protein sequence ID" value="STX38648.1"/>
    <property type="molecule type" value="Genomic_DNA"/>
</dbReference>
<accession>A0A378ITU9</accession>
<keyword evidence="2 4" id="KW-0479">Metal-binding</keyword>
<feature type="chain" id="PRO_5016614763" evidence="5">
    <location>
        <begin position="25"/>
        <end position="137"/>
    </location>
</feature>
<keyword evidence="5" id="KW-0732">Signal</keyword>
<dbReference type="InterPro" id="IPR036909">
    <property type="entry name" value="Cyt_c-like_dom_sf"/>
</dbReference>
<evidence type="ECO:0000256" key="4">
    <source>
        <dbReference type="PROSITE-ProRule" id="PRU00433"/>
    </source>
</evidence>
<protein>
    <submittedName>
        <fullName evidence="7">Cytochrome c5</fullName>
    </submittedName>
</protein>
<dbReference type="GO" id="GO:0009055">
    <property type="term" value="F:electron transfer activity"/>
    <property type="evidence" value="ECO:0007669"/>
    <property type="project" value="InterPro"/>
</dbReference>
<dbReference type="PANTHER" id="PTHR40942">
    <property type="match status" value="1"/>
</dbReference>
<dbReference type="InterPro" id="IPR009056">
    <property type="entry name" value="Cyt_c-like_dom"/>
</dbReference>
<dbReference type="Proteomes" id="UP000254033">
    <property type="component" value="Unassembled WGS sequence"/>
</dbReference>
<sequence length="137" mass="15325">MVSLHYKLIMIVLCGWFTTTFSCAESHHPQAFLNSIKGSKNEGEQIVEHFCSNCHAVKPLIPLGAPGMKQKADWEARIKGGLKQLVEHTENGFNAMPPRGGCFECTDKQLTLAILAMLPDELAKEILIDRKVYKKNK</sequence>
<evidence type="ECO:0000256" key="2">
    <source>
        <dbReference type="ARBA" id="ARBA00022723"/>
    </source>
</evidence>
<evidence type="ECO:0000313" key="8">
    <source>
        <dbReference type="Proteomes" id="UP000254033"/>
    </source>
</evidence>
<evidence type="ECO:0000256" key="5">
    <source>
        <dbReference type="SAM" id="SignalP"/>
    </source>
</evidence>
<dbReference type="GO" id="GO:0046872">
    <property type="term" value="F:metal ion binding"/>
    <property type="evidence" value="ECO:0007669"/>
    <property type="project" value="UniProtKB-KW"/>
</dbReference>
<dbReference type="PROSITE" id="PS51257">
    <property type="entry name" value="PROKAR_LIPOPROTEIN"/>
    <property type="match status" value="1"/>
</dbReference>
<name>A0A378ITU9_9GAMM</name>
<dbReference type="Pfam" id="PF13442">
    <property type="entry name" value="Cytochrome_CBB3"/>
    <property type="match status" value="1"/>
</dbReference>